<evidence type="ECO:0000256" key="7">
    <source>
        <dbReference type="ARBA" id="ARBA00023065"/>
    </source>
</evidence>
<evidence type="ECO:0000256" key="11">
    <source>
        <dbReference type="SAM" id="Phobius"/>
    </source>
</evidence>
<comment type="subcellular location">
    <subcellularLocation>
        <location evidence="1">Membrane</location>
        <topology evidence="1">Multi-pass membrane protein</topology>
    </subcellularLocation>
</comment>
<feature type="repeat" description="ANK" evidence="9">
    <location>
        <begin position="1513"/>
        <end position="1545"/>
    </location>
</feature>
<feature type="transmembrane region" description="Helical" evidence="11">
    <location>
        <begin position="571"/>
        <end position="596"/>
    </location>
</feature>
<keyword evidence="5" id="KW-0630">Potassium</keyword>
<dbReference type="OrthoDB" id="9999863at2759"/>
<dbReference type="GO" id="GO:1990573">
    <property type="term" value="P:potassium ion import across plasma membrane"/>
    <property type="evidence" value="ECO:0007669"/>
    <property type="project" value="TreeGrafter"/>
</dbReference>
<feature type="compositionally biased region" description="Basic and acidic residues" evidence="10">
    <location>
        <begin position="1253"/>
        <end position="1268"/>
    </location>
</feature>
<feature type="region of interest" description="Disordered" evidence="10">
    <location>
        <begin position="652"/>
        <end position="699"/>
    </location>
</feature>
<evidence type="ECO:0000256" key="8">
    <source>
        <dbReference type="ARBA" id="ARBA00023136"/>
    </source>
</evidence>
<evidence type="ECO:0000313" key="14">
    <source>
        <dbReference type="Proteomes" id="UP000054383"/>
    </source>
</evidence>
<keyword evidence="6 11" id="KW-1133">Transmembrane helix</keyword>
<dbReference type="GO" id="GO:0140107">
    <property type="term" value="F:high-affinity potassium ion transmembrane transporter activity"/>
    <property type="evidence" value="ECO:0007669"/>
    <property type="project" value="TreeGrafter"/>
</dbReference>
<dbReference type="EMBL" id="CVMT01000003">
    <property type="protein sequence ID" value="CRG87493.1"/>
    <property type="molecule type" value="Genomic_DNA"/>
</dbReference>
<dbReference type="PROSITE" id="PS50297">
    <property type="entry name" value="ANK_REP_REGION"/>
    <property type="match status" value="6"/>
</dbReference>
<dbReference type="Pfam" id="PF00023">
    <property type="entry name" value="Ank"/>
    <property type="match status" value="2"/>
</dbReference>
<evidence type="ECO:0000256" key="9">
    <source>
        <dbReference type="PROSITE-ProRule" id="PRU00023"/>
    </source>
</evidence>
<evidence type="ECO:0000259" key="12">
    <source>
        <dbReference type="PROSITE" id="PS50850"/>
    </source>
</evidence>
<dbReference type="InterPro" id="IPR002110">
    <property type="entry name" value="Ankyrin_rpt"/>
</dbReference>
<feature type="compositionally biased region" description="Basic and acidic residues" evidence="10">
    <location>
        <begin position="713"/>
        <end position="736"/>
    </location>
</feature>
<feature type="transmembrane region" description="Helical" evidence="11">
    <location>
        <begin position="942"/>
        <end position="959"/>
    </location>
</feature>
<feature type="transmembrane region" description="Helical" evidence="11">
    <location>
        <begin position="292"/>
        <end position="312"/>
    </location>
</feature>
<feature type="transmembrane region" description="Helical" evidence="11">
    <location>
        <begin position="95"/>
        <end position="115"/>
    </location>
</feature>
<dbReference type="SUPFAM" id="SSF48403">
    <property type="entry name" value="Ankyrin repeat"/>
    <property type="match status" value="1"/>
</dbReference>
<evidence type="ECO:0000313" key="13">
    <source>
        <dbReference type="EMBL" id="CRG87493.1"/>
    </source>
</evidence>
<feature type="transmembrane region" description="Helical" evidence="11">
    <location>
        <begin position="151"/>
        <end position="174"/>
    </location>
</feature>
<dbReference type="InterPro" id="IPR036770">
    <property type="entry name" value="Ankyrin_rpt-contain_sf"/>
</dbReference>
<feature type="compositionally biased region" description="Basic and acidic residues" evidence="10">
    <location>
        <begin position="652"/>
        <end position="662"/>
    </location>
</feature>
<dbReference type="PANTHER" id="PTHR31064">
    <property type="entry name" value="POTASSIUM TRANSPORT PROTEIN DDB_G0292412-RELATED"/>
    <property type="match status" value="1"/>
</dbReference>
<dbReference type="PANTHER" id="PTHR31064:SF30">
    <property type="entry name" value="HIGH-AFFINITY POTASSIUM TRANSPORT PROTEIN-RELATED"/>
    <property type="match status" value="1"/>
</dbReference>
<evidence type="ECO:0000256" key="2">
    <source>
        <dbReference type="ARBA" id="ARBA00022448"/>
    </source>
</evidence>
<feature type="transmembrane region" description="Helical" evidence="11">
    <location>
        <begin position="382"/>
        <end position="402"/>
    </location>
</feature>
<feature type="transmembrane region" description="Helical" evidence="11">
    <location>
        <begin position="1075"/>
        <end position="1092"/>
    </location>
</feature>
<dbReference type="Pfam" id="PF02386">
    <property type="entry name" value="TrkH"/>
    <property type="match status" value="1"/>
</dbReference>
<dbReference type="STRING" id="28573.A0A0U1LVR9"/>
<dbReference type="InterPro" id="IPR020846">
    <property type="entry name" value="MFS_dom"/>
</dbReference>
<dbReference type="Proteomes" id="UP000054383">
    <property type="component" value="Unassembled WGS sequence"/>
</dbReference>
<feature type="transmembrane region" description="Helical" evidence="11">
    <location>
        <begin position="512"/>
        <end position="535"/>
    </location>
</feature>
<feature type="compositionally biased region" description="Basic and acidic residues" evidence="10">
    <location>
        <begin position="796"/>
        <end position="805"/>
    </location>
</feature>
<feature type="repeat" description="ANK" evidence="9">
    <location>
        <begin position="1414"/>
        <end position="1446"/>
    </location>
</feature>
<feature type="repeat" description="ANK" evidence="9">
    <location>
        <begin position="1315"/>
        <end position="1347"/>
    </location>
</feature>
<feature type="transmembrane region" description="Helical" evidence="11">
    <location>
        <begin position="1010"/>
        <end position="1030"/>
    </location>
</feature>
<dbReference type="CDD" id="cd17352">
    <property type="entry name" value="MFS_MCT_SLC16"/>
    <property type="match status" value="1"/>
</dbReference>
<dbReference type="Gene3D" id="1.20.1250.20">
    <property type="entry name" value="MFS general substrate transporter like domains"/>
    <property type="match status" value="2"/>
</dbReference>
<feature type="region of interest" description="Disordered" evidence="10">
    <location>
        <begin position="795"/>
        <end position="818"/>
    </location>
</feature>
<dbReference type="SMART" id="SM00248">
    <property type="entry name" value="ANK"/>
    <property type="match status" value="7"/>
</dbReference>
<evidence type="ECO:0000256" key="1">
    <source>
        <dbReference type="ARBA" id="ARBA00004141"/>
    </source>
</evidence>
<dbReference type="Pfam" id="PF07690">
    <property type="entry name" value="MFS_1"/>
    <property type="match status" value="1"/>
</dbReference>
<feature type="transmembrane region" description="Helical" evidence="11">
    <location>
        <begin position="876"/>
        <end position="900"/>
    </location>
</feature>
<feature type="compositionally biased region" description="Acidic residues" evidence="10">
    <location>
        <begin position="759"/>
        <end position="769"/>
    </location>
</feature>
<name>A0A0U1LVR9_TALIS</name>
<feature type="transmembrane region" description="Helical" evidence="11">
    <location>
        <begin position="1134"/>
        <end position="1150"/>
    </location>
</feature>
<feature type="transmembrane region" description="Helical" evidence="11">
    <location>
        <begin position="127"/>
        <end position="145"/>
    </location>
</feature>
<feature type="repeat" description="ANK" evidence="9">
    <location>
        <begin position="1447"/>
        <end position="1479"/>
    </location>
</feature>
<feature type="transmembrane region" description="Helical" evidence="11">
    <location>
        <begin position="186"/>
        <end position="205"/>
    </location>
</feature>
<feature type="compositionally biased region" description="Polar residues" evidence="10">
    <location>
        <begin position="665"/>
        <end position="674"/>
    </location>
</feature>
<feature type="transmembrane region" description="Helical" evidence="11">
    <location>
        <begin position="217"/>
        <end position="237"/>
    </location>
</feature>
<dbReference type="GO" id="GO:0030007">
    <property type="term" value="P:intracellular potassium ion homeostasis"/>
    <property type="evidence" value="ECO:0007669"/>
    <property type="project" value="TreeGrafter"/>
</dbReference>
<feature type="transmembrane region" description="Helical" evidence="11">
    <location>
        <begin position="422"/>
        <end position="440"/>
    </location>
</feature>
<evidence type="ECO:0000256" key="4">
    <source>
        <dbReference type="ARBA" id="ARBA00022692"/>
    </source>
</evidence>
<feature type="repeat" description="ANK" evidence="9">
    <location>
        <begin position="1480"/>
        <end position="1512"/>
    </location>
</feature>
<dbReference type="Pfam" id="PF12796">
    <property type="entry name" value="Ank_2"/>
    <property type="match status" value="2"/>
</dbReference>
<keyword evidence="4 11" id="KW-0812">Transmembrane</keyword>
<protein>
    <submittedName>
        <fullName evidence="13">High-affinity potassium transport protein</fullName>
    </submittedName>
</protein>
<accession>A0A0U1LVR9</accession>
<dbReference type="InterPro" id="IPR004773">
    <property type="entry name" value="K/Na_transp_Trk1/HKT1"/>
</dbReference>
<keyword evidence="7" id="KW-0406">Ion transport</keyword>
<dbReference type="NCBIfam" id="TIGR00934">
    <property type="entry name" value="2a38euk"/>
    <property type="match status" value="1"/>
</dbReference>
<feature type="compositionally biased region" description="Polar residues" evidence="10">
    <location>
        <begin position="682"/>
        <end position="692"/>
    </location>
</feature>
<evidence type="ECO:0000256" key="10">
    <source>
        <dbReference type="SAM" id="MobiDB-lite"/>
    </source>
</evidence>
<feature type="domain" description="Major facilitator superfamily (MFS) profile" evidence="12">
    <location>
        <begin position="60"/>
        <end position="444"/>
    </location>
</feature>
<keyword evidence="3" id="KW-0633">Potassium transport</keyword>
<evidence type="ECO:0000256" key="5">
    <source>
        <dbReference type="ARBA" id="ARBA00022958"/>
    </source>
</evidence>
<evidence type="ECO:0000256" key="3">
    <source>
        <dbReference type="ARBA" id="ARBA00022538"/>
    </source>
</evidence>
<dbReference type="GO" id="GO:0005886">
    <property type="term" value="C:plasma membrane"/>
    <property type="evidence" value="ECO:0007669"/>
    <property type="project" value="TreeGrafter"/>
</dbReference>
<dbReference type="PROSITE" id="PS50850">
    <property type="entry name" value="MFS"/>
    <property type="match status" value="1"/>
</dbReference>
<sequence length="2163" mass="237180">MATMTTTATAIELQPPAGNVARTTAASAGNQVSRRAEDDDDIMQASFAADSEVPDGGYGWVVIFACAMLTFWFVGTTYCWGVFQAVLVEQGVSSASTLAFVGSLTTACISFLAVFNARVIRKLGTRLSGLLGITLFGLGEILASFTTKNVAGLFVTIGLVMGLGTSLLFMVVSVTPAQYFKSKRGIANGIVYAGGGLGGAIISFVTNGLLEALGVAWTFRVLGFITLATGLPAAYLIQERVPIRPSSFVEWRLFRDYRFALIFLGGGLATFPLFVPPFFLPLYTDSLHMTSSVGAGLVAAFNFASAVGRLLCGLSSDKIGPLNTVFSSLLLSAMSMLVLWPVSNSLGPLIAFVIINGMANGGFFATMPTVVGNVFGSARVSVAMGMVVTGWGGGYLLGAPIAGYLLNAGGGQKDGIDAFHPAIYYAGSMALGSASLMLLARLATIENHKLDTPVTPVCCDAKLFPTVMEAVQSQYRELSSLALGYFMSWSKTALRRLDDIHKKIPFVREVHFNFIFLHYTYLILWTIVGSVVVYAGSGIPYIDALFFSAGAATQSGLNTVDLNLVPTYAQIFLYIITMSTNPIVIHSFVVFIRLYWFEKRFENIVKDARALRRTKSRTFTTGKDHRDTSLEEQGVRGQSIVVLRNEAGEAHDVVQDVPKVEAEPSSGTGSSNGQDETRRTSETSQEQATDSPFTGVEGMRLPAQRSPEHHIAFLEHQRTDKGTLRIPSPREYDRGGVPEALDDVLEAPCSPKAQPSNDEAQDTTNEDTANDVGNHITINEPDIMRFRTRTGTFPRFDSRRTAARDETEEPSNLTKSRTRRSTFTGLFRSLTQEQERDTMPYLSWNATIGRNSAFVALTEEQREELGGIEYRALKTLALVLVGYFFGFHILGIVCLVPWIIHTEPYSSVVTAAGQGRPWWGIFTSMSAFNDLGFSLVPDSMNSFSHAIFPLLLMGFLIVIGNTGFPCMLRFIIWIVSLFTTPGSPVWEELRFLLDHPRRCFTLLFPRNATWWLFGILIILNAVDLIFFIILDINDPTITQIPAGIRVVDGLFQAISTRTAGFGVVNISDLHPAVQVSYLIMMYISVFPIAISMRRTNVYEEKSLGIYGSPNDEDEDGKEPSYIGAHLRRQLSFDLWYIFLGLFIISIVEGTRLENNDVAFSLFAVLFEIVSAYGTVGLSLGYPNTNASFSSQFHVISKLVIIAMQIRGRHRGLPYTLDRAILLPSESLHQKEQADAERRLRRRTSNVSNLSASKQRDATIEENKHRDPQSKLGKFIAPIDRGKKGERTPGGQLSDVGSLQQAHHVGSDAKINRTSNEEIALHCAVRACSYGAVRELLAKGVDVNAKDDNGYTSLHEAVQLGSEEIVQILIDHGADVNEVDIYGNTPLHAAAITGSERIVLMLLSCCADANVINRYGQTPLHRAAKMSSEASIRALVRLGAIINAIDRYGQTPLHRAAEKGSKRSIIALIKHGANVNAIDQYGQTPLYRAIETGSEGSIIALISQGADFNVTDQDGQSPLHIAVRERSTVAIRELVRSGANIALKDRYGTTPVDYAGWLAAGKSDVLLALGVNWSEDALFFVWQPPDAFKFSTNTDETLEILTNSIALIRQEYREPRVIATTWGWFAQDKLGPWGLQFLSYIASAFTADNRTYENDEMVIVALQAGIQVRSSRFPDKIKEFLTWLCLSFRKSQAGALTASRGSFLNNIFILHPLQPGTDYRSNVSFDIMIQISAVEYPLMIEGGIILMGYSTALVPVGTEGTHILWHLEVANHDSQLLVSELEAIKSHWLQVADLDQLRSKTALVGWCPEATVLLGTDKLSANTTWSNGKVKKTSWRWSGANLQFLAQSVAPAQIGAQLGLSMSRSTNTLRFSPSNNYLKCLNNSTTEHVILYDLADERAWLVPLISTFHHMLVTYWNTIPAELRCRALPMATPSADGASASLTILKERGAFVVEGSANEKSTIRDLIMGFSANLSRIGIHSPFRTEVYGYELMDIILDSTMAYLKRKKIKKEGLGWAPLLSQVRCLFCSGIGNAIIGDKAMDLDSPCNELPHGSDLMAATIPSLNALSRRAGNVSQGPSCQLSTRHVWELAGNPFKRCQHSGNSNETCWQTMQFVQEIHLKQLNGCVESSQSSPLSKDGAVVFGQQRRSILHSNPPKLNKTSLM</sequence>
<feature type="region of interest" description="Disordered" evidence="10">
    <location>
        <begin position="713"/>
        <end position="775"/>
    </location>
</feature>
<dbReference type="PROSITE" id="PS50088">
    <property type="entry name" value="ANK_REPEAT"/>
    <property type="match status" value="7"/>
</dbReference>
<dbReference type="InterPro" id="IPR051143">
    <property type="entry name" value="TrkH_K-transport"/>
</dbReference>
<keyword evidence="14" id="KW-1185">Reference proteome</keyword>
<evidence type="ECO:0000256" key="6">
    <source>
        <dbReference type="ARBA" id="ARBA00022989"/>
    </source>
</evidence>
<keyword evidence="2" id="KW-0813">Transport</keyword>
<organism evidence="13 14">
    <name type="scientific">Talaromyces islandicus</name>
    <name type="common">Penicillium islandicum</name>
    <dbReference type="NCBI Taxonomy" id="28573"/>
    <lineage>
        <taxon>Eukaryota</taxon>
        <taxon>Fungi</taxon>
        <taxon>Dikarya</taxon>
        <taxon>Ascomycota</taxon>
        <taxon>Pezizomycotina</taxon>
        <taxon>Eurotiomycetes</taxon>
        <taxon>Eurotiomycetidae</taxon>
        <taxon>Eurotiales</taxon>
        <taxon>Trichocomaceae</taxon>
        <taxon>Talaromyces</taxon>
        <taxon>Talaromyces sect. Islandici</taxon>
    </lineage>
</organism>
<feature type="transmembrane region" description="Helical" evidence="11">
    <location>
        <begin position="257"/>
        <end position="280"/>
    </location>
</feature>
<keyword evidence="8 11" id="KW-0472">Membrane</keyword>
<feature type="transmembrane region" description="Helical" evidence="11">
    <location>
        <begin position="1157"/>
        <end position="1181"/>
    </location>
</feature>
<proteinExistence type="predicted"/>
<gene>
    <name evidence="13" type="ORF">PISL3812_04511</name>
</gene>
<dbReference type="InterPro" id="IPR003445">
    <property type="entry name" value="Cat_transpt"/>
</dbReference>
<feature type="region of interest" description="Disordered" evidence="10">
    <location>
        <begin position="1231"/>
        <end position="1298"/>
    </location>
</feature>
<keyword evidence="9" id="KW-0040">ANK repeat</keyword>
<dbReference type="InterPro" id="IPR036259">
    <property type="entry name" value="MFS_trans_sf"/>
</dbReference>
<feature type="transmembrane region" description="Helical" evidence="11">
    <location>
        <begin position="349"/>
        <end position="375"/>
    </location>
</feature>
<reference evidence="13 14" key="1">
    <citation type="submission" date="2015-04" db="EMBL/GenBank/DDBJ databases">
        <authorList>
            <person name="Syromyatnikov M.Y."/>
            <person name="Popov V.N."/>
        </authorList>
    </citation>
    <scope>NUCLEOTIDE SEQUENCE [LARGE SCALE GENOMIC DNA]</scope>
    <source>
        <strain evidence="13">WF-38-12</strain>
    </source>
</reference>
<feature type="repeat" description="ANK" evidence="9">
    <location>
        <begin position="1381"/>
        <end position="1413"/>
    </location>
</feature>
<dbReference type="SUPFAM" id="SSF103473">
    <property type="entry name" value="MFS general substrate transporter"/>
    <property type="match status" value="1"/>
</dbReference>
<dbReference type="InterPro" id="IPR011701">
    <property type="entry name" value="MFS"/>
</dbReference>
<dbReference type="Gene3D" id="1.25.40.20">
    <property type="entry name" value="Ankyrin repeat-containing domain"/>
    <property type="match status" value="3"/>
</dbReference>
<feature type="transmembrane region" description="Helical" evidence="11">
    <location>
        <begin position="324"/>
        <end position="343"/>
    </location>
</feature>
<feature type="repeat" description="ANK" evidence="9">
    <location>
        <begin position="1348"/>
        <end position="1380"/>
    </location>
</feature>
<feature type="transmembrane region" description="Helical" evidence="11">
    <location>
        <begin position="58"/>
        <end position="83"/>
    </location>
</feature>